<dbReference type="eggNOG" id="ENOG5032SDY">
    <property type="taxonomic scope" value="Bacteria"/>
</dbReference>
<dbReference type="EMBL" id="BX294136">
    <property type="protein sequence ID" value="CAD72479.1"/>
    <property type="molecule type" value="Genomic_DNA"/>
</dbReference>
<proteinExistence type="predicted"/>
<dbReference type="Proteomes" id="UP000001025">
    <property type="component" value="Chromosome"/>
</dbReference>
<reference evidence="1 2" key="1">
    <citation type="journal article" date="2003" name="Proc. Natl. Acad. Sci. U.S.A.">
        <title>Complete genome sequence of the marine planctomycete Pirellula sp. strain 1.</title>
        <authorList>
            <person name="Gloeckner F.O."/>
            <person name="Kube M."/>
            <person name="Bauer M."/>
            <person name="Teeling H."/>
            <person name="Lombardot T."/>
            <person name="Ludwig W."/>
            <person name="Gade D."/>
            <person name="Beck A."/>
            <person name="Borzym K."/>
            <person name="Heitmann K."/>
            <person name="Rabus R."/>
            <person name="Schlesner H."/>
            <person name="Amann R."/>
            <person name="Reinhardt R."/>
        </authorList>
    </citation>
    <scope>NUCLEOTIDE SEQUENCE [LARGE SCALE GENOMIC DNA]</scope>
    <source>
        <strain evidence="2">DSM 10527 / NCIMB 13988 / SH1</strain>
    </source>
</reference>
<dbReference type="KEGG" id="rba:RB2191"/>
<dbReference type="AlphaFoldDB" id="Q7UW89"/>
<dbReference type="STRING" id="243090.RB2191"/>
<evidence type="ECO:0000313" key="2">
    <source>
        <dbReference type="Proteomes" id="UP000001025"/>
    </source>
</evidence>
<dbReference type="EnsemblBacteria" id="CAD72479">
    <property type="protein sequence ID" value="CAD72479"/>
    <property type="gene ID" value="RB2191"/>
</dbReference>
<sequence length="220" mass="24840">MHSASETPAMKYERWRDELFELPPGSDPVMHERSESFYDVSAEIAFDYVDQMLVDPEVHVLFTKDQLGKGINTVYSNCCSNLPFLYTSDCSEDRRIVGIRNLSNLYQNFFNRHCTGRVTDIGNSRDDGPMGFICYMFWDVFVLYPGNATSGMVDAAIDVMRLVLQTNHDNSLVSAIHGLGHWASTVPEAVSILKHWCQKPTTQNQSVVQYARAATSGMIH</sequence>
<protein>
    <submittedName>
        <fullName evidence="1">Uncharacterized protein</fullName>
    </submittedName>
</protein>
<gene>
    <name evidence="1" type="ordered locus">RB2191</name>
</gene>
<name>Q7UW89_RHOBA</name>
<dbReference type="InParanoid" id="Q7UW89"/>
<dbReference type="OrthoDB" id="7631126at2"/>
<accession>Q7UW89</accession>
<dbReference type="HOGENOM" id="CLU_1234200_0_0_0"/>
<evidence type="ECO:0000313" key="1">
    <source>
        <dbReference type="EMBL" id="CAD72479.1"/>
    </source>
</evidence>
<dbReference type="PATRIC" id="fig|243090.15.peg.1003"/>
<keyword evidence="2" id="KW-1185">Reference proteome</keyword>
<organism evidence="1 2">
    <name type="scientific">Rhodopirellula baltica (strain DSM 10527 / NCIMB 13988 / SH1)</name>
    <dbReference type="NCBI Taxonomy" id="243090"/>
    <lineage>
        <taxon>Bacteria</taxon>
        <taxon>Pseudomonadati</taxon>
        <taxon>Planctomycetota</taxon>
        <taxon>Planctomycetia</taxon>
        <taxon>Pirellulales</taxon>
        <taxon>Pirellulaceae</taxon>
        <taxon>Rhodopirellula</taxon>
    </lineage>
</organism>